<organism evidence="1 2">
    <name type="scientific">Tsukamurella asaccharolytica</name>
    <dbReference type="NCBI Taxonomy" id="2592067"/>
    <lineage>
        <taxon>Bacteria</taxon>
        <taxon>Bacillati</taxon>
        <taxon>Actinomycetota</taxon>
        <taxon>Actinomycetes</taxon>
        <taxon>Mycobacteriales</taxon>
        <taxon>Tsukamurellaceae</taxon>
        <taxon>Tsukamurella</taxon>
    </lineage>
</organism>
<dbReference type="SUPFAM" id="SSF109604">
    <property type="entry name" value="HD-domain/PDEase-like"/>
    <property type="match status" value="1"/>
</dbReference>
<protein>
    <submittedName>
        <fullName evidence="1">HD domain-containing protein</fullName>
    </submittedName>
</protein>
<keyword evidence="2" id="KW-1185">Reference proteome</keyword>
<accession>A0A5C5R7V8</accession>
<proteinExistence type="predicted"/>
<gene>
    <name evidence="1" type="ORF">FK529_16240</name>
</gene>
<dbReference type="RefSeq" id="WP_146563123.1">
    <property type="nucleotide sequence ID" value="NZ_VIGW01000011.1"/>
</dbReference>
<dbReference type="Pfam" id="PF13328">
    <property type="entry name" value="HD_4"/>
    <property type="match status" value="1"/>
</dbReference>
<reference evidence="1 2" key="1">
    <citation type="submission" date="2019-06" db="EMBL/GenBank/DDBJ databases">
        <title>Tsukamurella conjunctivitidis sp. nov., Tsukamurella assacharolytica sp. nov. and Tsukamurella sputae sp. nov. isolated from patients with conjunctivitis, bacteraemia (lymphoma) and respiratory infection (sputum) in Hong Kong.</title>
        <authorList>
            <person name="Teng J.L.L."/>
            <person name="Lee H.H."/>
            <person name="Fong J.Y.H."/>
            <person name="Fok K.M.N."/>
            <person name="Lau S.K.P."/>
            <person name="Woo P.C.Y."/>
        </authorList>
    </citation>
    <scope>NUCLEOTIDE SEQUENCE [LARGE SCALE GENOMIC DNA]</scope>
    <source>
        <strain evidence="1 2">HKU71</strain>
    </source>
</reference>
<dbReference type="EMBL" id="VIGW01000011">
    <property type="protein sequence ID" value="TWS18251.1"/>
    <property type="molecule type" value="Genomic_DNA"/>
</dbReference>
<comment type="caution">
    <text evidence="1">The sequence shown here is derived from an EMBL/GenBank/DDBJ whole genome shotgun (WGS) entry which is preliminary data.</text>
</comment>
<dbReference type="Proteomes" id="UP000317291">
    <property type="component" value="Unassembled WGS sequence"/>
</dbReference>
<evidence type="ECO:0000313" key="2">
    <source>
        <dbReference type="Proteomes" id="UP000317291"/>
    </source>
</evidence>
<dbReference type="AlphaFoldDB" id="A0A5C5R7V8"/>
<sequence>MTIDAIADSVAEAAHAGQTDKAGNDYITHPRRVADLVAPQTPENRAAALLHDVLEDTPVTARDLVDAGIPASVVHAVALLTRRDEVPSDEYYAAIRTDPIALAVKRADIADNTDPARLALLDSATPARLRAKYTAALHGAQLLQRAALRPVRAVMASG</sequence>
<name>A0A5C5R7V8_9ACTN</name>
<dbReference type="OrthoDB" id="321327at2"/>
<evidence type="ECO:0000313" key="1">
    <source>
        <dbReference type="EMBL" id="TWS18251.1"/>
    </source>
</evidence>
<dbReference type="Gene3D" id="1.10.3210.10">
    <property type="entry name" value="Hypothetical protein af1432"/>
    <property type="match status" value="1"/>
</dbReference>